<name>A0A9W4U263_9PLEO</name>
<proteinExistence type="predicted"/>
<evidence type="ECO:0000313" key="2">
    <source>
        <dbReference type="Proteomes" id="UP001152607"/>
    </source>
</evidence>
<protein>
    <submittedName>
        <fullName evidence="1">Uncharacterized protein</fullName>
    </submittedName>
</protein>
<evidence type="ECO:0000313" key="1">
    <source>
        <dbReference type="EMBL" id="CAI6253145.1"/>
    </source>
</evidence>
<dbReference type="Proteomes" id="UP001152607">
    <property type="component" value="Unassembled WGS sequence"/>
</dbReference>
<gene>
    <name evidence="1" type="ORF">PDIGIT_LOCUS1051</name>
</gene>
<reference evidence="1" key="1">
    <citation type="submission" date="2023-01" db="EMBL/GenBank/DDBJ databases">
        <authorList>
            <person name="Van Ghelder C."/>
            <person name="Rancurel C."/>
        </authorList>
    </citation>
    <scope>NUCLEOTIDE SEQUENCE</scope>
    <source>
        <strain evidence="1">CNCM I-4278</strain>
    </source>
</reference>
<sequence>MLSEMMSMLERKTSLSANNISWSTKGIWSLSCAVISSITEWSSGGRVADFCGSVDSVDMRVCVSRSFMRED</sequence>
<dbReference type="EMBL" id="CAOQHR010000001">
    <property type="protein sequence ID" value="CAI6253145.1"/>
    <property type="molecule type" value="Genomic_DNA"/>
</dbReference>
<organism evidence="1 2">
    <name type="scientific">Periconia digitata</name>
    <dbReference type="NCBI Taxonomy" id="1303443"/>
    <lineage>
        <taxon>Eukaryota</taxon>
        <taxon>Fungi</taxon>
        <taxon>Dikarya</taxon>
        <taxon>Ascomycota</taxon>
        <taxon>Pezizomycotina</taxon>
        <taxon>Dothideomycetes</taxon>
        <taxon>Pleosporomycetidae</taxon>
        <taxon>Pleosporales</taxon>
        <taxon>Massarineae</taxon>
        <taxon>Periconiaceae</taxon>
        <taxon>Periconia</taxon>
    </lineage>
</organism>
<dbReference type="AlphaFoldDB" id="A0A9W4U263"/>
<comment type="caution">
    <text evidence="1">The sequence shown here is derived from an EMBL/GenBank/DDBJ whole genome shotgun (WGS) entry which is preliminary data.</text>
</comment>
<keyword evidence="2" id="KW-1185">Reference proteome</keyword>
<accession>A0A9W4U263</accession>